<sequence>MGFSLPEPLTLSQMQKLAFCCGLSKTGPKSALRQRIVDSVADSRPLQPTARILSIDMGIRNLAFSLLSPLAGPGVESTPIKRGHSSAASKAAQSTLPSLKTQAFAALHAWHRQDLLSVLDPTSTEPNDPDDAAEATTAALLSDFSPASLSSVAVRLVRDQLLSLNPTHILIERQRYRSGGRASVLEWTLRVNSLESMLYAALATLRDLGHWGGAVVPVEPSRATPFLLEQAAGWLLAWEPAVRDPKTKAGRKRLKVEMLGELLRAGDAVHLANARVYDTARAFLALSSRGGERAKKKGDANAPAIQLGKLDDLADSLLQGLVYMTWEANKTMLREKGVEGFLD</sequence>
<dbReference type="Pfam" id="PF09159">
    <property type="entry name" value="Ydc2-catalyt"/>
    <property type="match status" value="1"/>
</dbReference>
<dbReference type="InterPro" id="IPR039197">
    <property type="entry name" value="Mrs1/Cce1"/>
</dbReference>
<reference evidence="2" key="1">
    <citation type="submission" date="2022-07" db="EMBL/GenBank/DDBJ databases">
        <title>Fungi with potential for degradation of polypropylene.</title>
        <authorList>
            <person name="Gostincar C."/>
        </authorList>
    </citation>
    <scope>NUCLEOTIDE SEQUENCE</scope>
    <source>
        <strain evidence="2">EXF-13308</strain>
    </source>
</reference>
<dbReference type="GO" id="GO:0004520">
    <property type="term" value="F:DNA endonuclease activity"/>
    <property type="evidence" value="ECO:0007669"/>
    <property type="project" value="TreeGrafter"/>
</dbReference>
<dbReference type="InterPro" id="IPR012337">
    <property type="entry name" value="RNaseH-like_sf"/>
</dbReference>
<gene>
    <name evidence="2" type="ORF">NKR23_g8351</name>
</gene>
<accession>A0AA38VFT3</accession>
<dbReference type="GO" id="GO:0000403">
    <property type="term" value="F:Y-form DNA binding"/>
    <property type="evidence" value="ECO:0007669"/>
    <property type="project" value="TreeGrafter"/>
</dbReference>
<dbReference type="SUPFAM" id="SSF53098">
    <property type="entry name" value="Ribonuclease H-like"/>
    <property type="match status" value="1"/>
</dbReference>
<name>A0AA38VFT3_9PEZI</name>
<dbReference type="EMBL" id="JANBVO010000029">
    <property type="protein sequence ID" value="KAJ9138691.1"/>
    <property type="molecule type" value="Genomic_DNA"/>
</dbReference>
<dbReference type="InterPro" id="IPR036397">
    <property type="entry name" value="RNaseH_sf"/>
</dbReference>
<dbReference type="GO" id="GO:0005739">
    <property type="term" value="C:mitochondrion"/>
    <property type="evidence" value="ECO:0007669"/>
    <property type="project" value="TreeGrafter"/>
</dbReference>
<comment type="caution">
    <text evidence="2">The sequence shown here is derived from an EMBL/GenBank/DDBJ whole genome shotgun (WGS) entry which is preliminary data.</text>
</comment>
<evidence type="ECO:0000313" key="2">
    <source>
        <dbReference type="EMBL" id="KAJ9138691.1"/>
    </source>
</evidence>
<protein>
    <recommendedName>
        <fullName evidence="1">Mitochondrial resolvase Ydc2 catalytic domain-containing protein</fullName>
    </recommendedName>
</protein>
<proteinExistence type="predicted"/>
<dbReference type="GO" id="GO:0070336">
    <property type="term" value="F:flap-structured DNA binding"/>
    <property type="evidence" value="ECO:0007669"/>
    <property type="project" value="TreeGrafter"/>
</dbReference>
<dbReference type="InterPro" id="IPR015242">
    <property type="entry name" value="Ydc2_cat"/>
</dbReference>
<dbReference type="Gene3D" id="3.30.420.10">
    <property type="entry name" value="Ribonuclease H-like superfamily/Ribonuclease H"/>
    <property type="match status" value="1"/>
</dbReference>
<dbReference type="GO" id="GO:0000402">
    <property type="term" value="F:crossed form four-way junction DNA binding"/>
    <property type="evidence" value="ECO:0007669"/>
    <property type="project" value="TreeGrafter"/>
</dbReference>
<organism evidence="2 3">
    <name type="scientific">Pleurostoma richardsiae</name>
    <dbReference type="NCBI Taxonomy" id="41990"/>
    <lineage>
        <taxon>Eukaryota</taxon>
        <taxon>Fungi</taxon>
        <taxon>Dikarya</taxon>
        <taxon>Ascomycota</taxon>
        <taxon>Pezizomycotina</taxon>
        <taxon>Sordariomycetes</taxon>
        <taxon>Sordariomycetidae</taxon>
        <taxon>Calosphaeriales</taxon>
        <taxon>Pleurostomataceae</taxon>
        <taxon>Pleurostoma</taxon>
    </lineage>
</organism>
<evidence type="ECO:0000313" key="3">
    <source>
        <dbReference type="Proteomes" id="UP001174694"/>
    </source>
</evidence>
<dbReference type="AlphaFoldDB" id="A0AA38VFT3"/>
<feature type="domain" description="Mitochondrial resolvase Ydc2 catalytic" evidence="1">
    <location>
        <begin position="52"/>
        <end position="331"/>
    </location>
</feature>
<keyword evidence="3" id="KW-1185">Reference proteome</keyword>
<evidence type="ECO:0000259" key="1">
    <source>
        <dbReference type="Pfam" id="PF09159"/>
    </source>
</evidence>
<dbReference type="Proteomes" id="UP001174694">
    <property type="component" value="Unassembled WGS sequence"/>
</dbReference>
<dbReference type="CDD" id="cd16963">
    <property type="entry name" value="CCE1"/>
    <property type="match status" value="1"/>
</dbReference>
<dbReference type="PANTHER" id="PTHR28072">
    <property type="entry name" value="CRUCIFORM CUTTING ENDONUCLEASE 1, MITOCHONDRIAL-RELATED"/>
    <property type="match status" value="1"/>
</dbReference>
<dbReference type="PANTHER" id="PTHR28072:SF1">
    <property type="entry name" value="CRUCIFORM CUTTING ENDONUCLEASE 1, MITOCHONDRIAL-RELATED"/>
    <property type="match status" value="1"/>
</dbReference>